<dbReference type="AlphaFoldDB" id="A0AAE0VVY7"/>
<feature type="chain" id="PRO_5042246246" evidence="1">
    <location>
        <begin position="22"/>
        <end position="104"/>
    </location>
</feature>
<accession>A0AAE0VVY7</accession>
<keyword evidence="1" id="KW-0732">Signal</keyword>
<reference evidence="2" key="1">
    <citation type="journal article" date="2021" name="Genome Biol. Evol.">
        <title>A High-Quality Reference Genome for a Parasitic Bivalve with Doubly Uniparental Inheritance (Bivalvia: Unionida).</title>
        <authorList>
            <person name="Smith C.H."/>
        </authorList>
    </citation>
    <scope>NUCLEOTIDE SEQUENCE</scope>
    <source>
        <strain evidence="2">CHS0354</strain>
    </source>
</reference>
<reference evidence="2" key="2">
    <citation type="journal article" date="2021" name="Genome Biol. Evol.">
        <title>Developing a high-quality reference genome for a parasitic bivalve with doubly uniparental inheritance (Bivalvia: Unionida).</title>
        <authorList>
            <person name="Smith C.H."/>
        </authorList>
    </citation>
    <scope>NUCLEOTIDE SEQUENCE</scope>
    <source>
        <strain evidence="2">CHS0354</strain>
        <tissue evidence="2">Mantle</tissue>
    </source>
</reference>
<evidence type="ECO:0000313" key="3">
    <source>
        <dbReference type="Proteomes" id="UP001195483"/>
    </source>
</evidence>
<keyword evidence="3" id="KW-1185">Reference proteome</keyword>
<evidence type="ECO:0000313" key="2">
    <source>
        <dbReference type="EMBL" id="KAK3592663.1"/>
    </source>
</evidence>
<proteinExistence type="predicted"/>
<organism evidence="2 3">
    <name type="scientific">Potamilus streckersoni</name>
    <dbReference type="NCBI Taxonomy" id="2493646"/>
    <lineage>
        <taxon>Eukaryota</taxon>
        <taxon>Metazoa</taxon>
        <taxon>Spiralia</taxon>
        <taxon>Lophotrochozoa</taxon>
        <taxon>Mollusca</taxon>
        <taxon>Bivalvia</taxon>
        <taxon>Autobranchia</taxon>
        <taxon>Heteroconchia</taxon>
        <taxon>Palaeoheterodonta</taxon>
        <taxon>Unionida</taxon>
        <taxon>Unionoidea</taxon>
        <taxon>Unionidae</taxon>
        <taxon>Ambleminae</taxon>
        <taxon>Lampsilini</taxon>
        <taxon>Potamilus</taxon>
    </lineage>
</organism>
<protein>
    <submittedName>
        <fullName evidence="2">Uncharacterized protein</fullName>
    </submittedName>
</protein>
<name>A0AAE0VVY7_9BIVA</name>
<comment type="caution">
    <text evidence="2">The sequence shown here is derived from an EMBL/GenBank/DDBJ whole genome shotgun (WGS) entry which is preliminary data.</text>
</comment>
<sequence>MVKFREINALIALLIFWYADAKIENESRQNVILHETIRTLLGFKEIPYRVSNSMPHPSHPGEDAPKYMMDLYEKFKSGPISKGKLSGNTVRSIHAETVLISLVH</sequence>
<reference evidence="2" key="3">
    <citation type="submission" date="2023-05" db="EMBL/GenBank/DDBJ databases">
        <authorList>
            <person name="Smith C.H."/>
        </authorList>
    </citation>
    <scope>NUCLEOTIDE SEQUENCE</scope>
    <source>
        <strain evidence="2">CHS0354</strain>
        <tissue evidence="2">Mantle</tissue>
    </source>
</reference>
<dbReference type="Proteomes" id="UP001195483">
    <property type="component" value="Unassembled WGS sequence"/>
</dbReference>
<evidence type="ECO:0000256" key="1">
    <source>
        <dbReference type="SAM" id="SignalP"/>
    </source>
</evidence>
<gene>
    <name evidence="2" type="ORF">CHS0354_015963</name>
</gene>
<feature type="signal peptide" evidence="1">
    <location>
        <begin position="1"/>
        <end position="21"/>
    </location>
</feature>
<dbReference type="EMBL" id="JAEAOA010000994">
    <property type="protein sequence ID" value="KAK3592663.1"/>
    <property type="molecule type" value="Genomic_DNA"/>
</dbReference>